<dbReference type="Gene3D" id="3.40.190.10">
    <property type="entry name" value="Periplasmic binding protein-like II"/>
    <property type="match status" value="2"/>
</dbReference>
<feature type="domain" description="HTH lysR-type" evidence="5">
    <location>
        <begin position="1"/>
        <end position="58"/>
    </location>
</feature>
<evidence type="ECO:0000256" key="4">
    <source>
        <dbReference type="ARBA" id="ARBA00023163"/>
    </source>
</evidence>
<dbReference type="CDD" id="cd05466">
    <property type="entry name" value="PBP2_LTTR_substrate"/>
    <property type="match status" value="1"/>
</dbReference>
<dbReference type="GO" id="GO:0003700">
    <property type="term" value="F:DNA-binding transcription factor activity"/>
    <property type="evidence" value="ECO:0007669"/>
    <property type="project" value="InterPro"/>
</dbReference>
<dbReference type="RefSeq" id="WP_089312163.1">
    <property type="nucleotide sequence ID" value="NZ_FZNP01000005.1"/>
</dbReference>
<dbReference type="Pfam" id="PF00126">
    <property type="entry name" value="HTH_1"/>
    <property type="match status" value="1"/>
</dbReference>
<organism evidence="6 7">
    <name type="scientific">Actinomadura mexicana</name>
    <dbReference type="NCBI Taxonomy" id="134959"/>
    <lineage>
        <taxon>Bacteria</taxon>
        <taxon>Bacillati</taxon>
        <taxon>Actinomycetota</taxon>
        <taxon>Actinomycetes</taxon>
        <taxon>Streptosporangiales</taxon>
        <taxon>Thermomonosporaceae</taxon>
        <taxon>Actinomadura</taxon>
    </lineage>
</organism>
<name>A0A238XVA4_9ACTN</name>
<dbReference type="AlphaFoldDB" id="A0A238XVA4"/>
<evidence type="ECO:0000259" key="5">
    <source>
        <dbReference type="PROSITE" id="PS50931"/>
    </source>
</evidence>
<reference evidence="7" key="1">
    <citation type="submission" date="2017-06" db="EMBL/GenBank/DDBJ databases">
        <authorList>
            <person name="Varghese N."/>
            <person name="Submissions S."/>
        </authorList>
    </citation>
    <scope>NUCLEOTIDE SEQUENCE [LARGE SCALE GENOMIC DNA]</scope>
    <source>
        <strain evidence="7">DSM 44485</strain>
    </source>
</reference>
<dbReference type="GO" id="GO:0000976">
    <property type="term" value="F:transcription cis-regulatory region binding"/>
    <property type="evidence" value="ECO:0007669"/>
    <property type="project" value="TreeGrafter"/>
</dbReference>
<dbReference type="InterPro" id="IPR036390">
    <property type="entry name" value="WH_DNA-bd_sf"/>
</dbReference>
<dbReference type="InterPro" id="IPR005119">
    <property type="entry name" value="LysR_subst-bd"/>
</dbReference>
<dbReference type="Gene3D" id="1.10.10.10">
    <property type="entry name" value="Winged helix-like DNA-binding domain superfamily/Winged helix DNA-binding domain"/>
    <property type="match status" value="1"/>
</dbReference>
<dbReference type="SUPFAM" id="SSF46785">
    <property type="entry name" value="Winged helix' DNA-binding domain"/>
    <property type="match status" value="1"/>
</dbReference>
<accession>A0A238XVA4</accession>
<dbReference type="InterPro" id="IPR036388">
    <property type="entry name" value="WH-like_DNA-bd_sf"/>
</dbReference>
<keyword evidence="4" id="KW-0804">Transcription</keyword>
<evidence type="ECO:0000256" key="1">
    <source>
        <dbReference type="ARBA" id="ARBA00009437"/>
    </source>
</evidence>
<evidence type="ECO:0000256" key="3">
    <source>
        <dbReference type="ARBA" id="ARBA00023125"/>
    </source>
</evidence>
<dbReference type="Pfam" id="PF03466">
    <property type="entry name" value="LysR_substrate"/>
    <property type="match status" value="1"/>
</dbReference>
<dbReference type="EMBL" id="FZNP01000005">
    <property type="protein sequence ID" value="SNR62620.1"/>
    <property type="molecule type" value="Genomic_DNA"/>
</dbReference>
<gene>
    <name evidence="6" type="ORF">SAMN06265355_10513</name>
</gene>
<keyword evidence="7" id="KW-1185">Reference proteome</keyword>
<keyword evidence="3 6" id="KW-0238">DNA-binding</keyword>
<dbReference type="Proteomes" id="UP000198420">
    <property type="component" value="Unassembled WGS sequence"/>
</dbReference>
<comment type="similarity">
    <text evidence="1">Belongs to the LysR transcriptional regulatory family.</text>
</comment>
<sequence>MELRQLRTFEAVLAHRTVTDAANALGLAPSSVSEQIRMLEASLGVPLFHRGPKGMRPTEAGERMRGWARRLLRQAEEARREVTGEQPVLRLGALESIAAAHVPGVLARLAERRPGLRVEVRSDAARDQLLDAVAAGDLEAALLLDAGEDVGGLGFTPPPAPLDFVDVEPVPLALVAAPDHRLAGAPRLAAGDLRGERLLVNVPACSFWMAGERLLGSAVERVRAGSVTVMASWAEQGLGLALLPEFAVRDRLAAGTLARLAFDAPDLGLRLVWRADREAVPGMREVLYAAGA</sequence>
<dbReference type="FunFam" id="1.10.10.10:FF:000001">
    <property type="entry name" value="LysR family transcriptional regulator"/>
    <property type="match status" value="1"/>
</dbReference>
<dbReference type="PANTHER" id="PTHR30126:SF39">
    <property type="entry name" value="HTH-TYPE TRANSCRIPTIONAL REGULATOR CYSL"/>
    <property type="match status" value="1"/>
</dbReference>
<protein>
    <submittedName>
        <fullName evidence="6">DNA-binding transcriptional regulator, LysR family</fullName>
    </submittedName>
</protein>
<dbReference type="SUPFAM" id="SSF53850">
    <property type="entry name" value="Periplasmic binding protein-like II"/>
    <property type="match status" value="1"/>
</dbReference>
<dbReference type="InterPro" id="IPR000847">
    <property type="entry name" value="LysR_HTH_N"/>
</dbReference>
<dbReference type="OrthoDB" id="8479357at2"/>
<keyword evidence="2" id="KW-0805">Transcription regulation</keyword>
<evidence type="ECO:0000313" key="7">
    <source>
        <dbReference type="Proteomes" id="UP000198420"/>
    </source>
</evidence>
<proteinExistence type="inferred from homology"/>
<evidence type="ECO:0000256" key="2">
    <source>
        <dbReference type="ARBA" id="ARBA00023015"/>
    </source>
</evidence>
<dbReference type="PROSITE" id="PS50931">
    <property type="entry name" value="HTH_LYSR"/>
    <property type="match status" value="1"/>
</dbReference>
<evidence type="ECO:0000313" key="6">
    <source>
        <dbReference type="EMBL" id="SNR62620.1"/>
    </source>
</evidence>
<dbReference type="PANTHER" id="PTHR30126">
    <property type="entry name" value="HTH-TYPE TRANSCRIPTIONAL REGULATOR"/>
    <property type="match status" value="1"/>
</dbReference>